<dbReference type="Proteomes" id="UP000215896">
    <property type="component" value="Unassembled WGS sequence"/>
</dbReference>
<dbReference type="EMBL" id="NMVO01000014">
    <property type="protein sequence ID" value="OYO12949.1"/>
    <property type="molecule type" value="Genomic_DNA"/>
</dbReference>
<dbReference type="PROSITE" id="PS51257">
    <property type="entry name" value="PROKAR_LIPOPROTEIN"/>
    <property type="match status" value="1"/>
</dbReference>
<dbReference type="Gene3D" id="3.10.105.10">
    <property type="entry name" value="Dipeptide-binding Protein, Domain 3"/>
    <property type="match status" value="1"/>
</dbReference>
<sequence>MTMRIGLSDNRPSAAGLLALLLALVLSAAMGGCSAPVDTTGNNLRVVVASDPGSLNPWRYSSVVDRHVLFNVYDHITSIDLKDFSVKPELAESWETTPDGLSMTLRIRPGVRFHSGREMTSADVAASIEQARMKEASRTAAFLSAVSAVSTPDPLTVRLTLARPDRILPVTLADVLVAPQGFTDFNNPDGTGTFMFGEWQHGRQLTLRRNPAYWRQGQPKLDQVTFQVVSDQSTALMQLQAGQADMVDTISFSQLGQARRAGLQVVYPQRGENTGIYTIFLNTEKAPFNDQRVRQALSLAIDREQIGSFLTGVFTPESNPIPRNSPAFDPTAPSYDRPDIDRARELLAEAGYRGGVDAGELVVYSNLGIDFIMAAQAVQQQAARAGLRLRIKQADISSWSTQVISKHDFTAALGAVVPLPTDYDRFAAVYAKANGRISMLQNRDQAFFDEVDRARAQPTEESYNQALKDLQQRAQNLQHVVVLGRRTIPVGTTNQVQGFIASPQQYLQLREVSVTRA</sequence>
<dbReference type="PIRSF" id="PIRSF002741">
    <property type="entry name" value="MppA"/>
    <property type="match status" value="1"/>
</dbReference>
<dbReference type="CDD" id="cd00995">
    <property type="entry name" value="PBP2_NikA_DppA_OppA_like"/>
    <property type="match status" value="1"/>
</dbReference>
<dbReference type="RefSeq" id="WP_094405962.1">
    <property type="nucleotide sequence ID" value="NZ_NMVO01000014.1"/>
</dbReference>
<keyword evidence="2" id="KW-0813">Transport</keyword>
<dbReference type="PANTHER" id="PTHR30290:SF9">
    <property type="entry name" value="OLIGOPEPTIDE-BINDING PROTEIN APPA"/>
    <property type="match status" value="1"/>
</dbReference>
<keyword evidence="6" id="KW-1185">Reference proteome</keyword>
<dbReference type="InterPro" id="IPR000914">
    <property type="entry name" value="SBP_5_dom"/>
</dbReference>
<dbReference type="GO" id="GO:0042597">
    <property type="term" value="C:periplasmic space"/>
    <property type="evidence" value="ECO:0007669"/>
    <property type="project" value="UniProtKB-ARBA"/>
</dbReference>
<gene>
    <name evidence="5" type="ORF">CGZ94_13795</name>
</gene>
<accession>A0A255GAK9</accession>
<dbReference type="OrthoDB" id="9796817at2"/>
<name>A0A255GAK9_9ACTN</name>
<keyword evidence="3" id="KW-0732">Signal</keyword>
<dbReference type="GO" id="GO:0043190">
    <property type="term" value="C:ATP-binding cassette (ABC) transporter complex"/>
    <property type="evidence" value="ECO:0007669"/>
    <property type="project" value="InterPro"/>
</dbReference>
<evidence type="ECO:0000256" key="1">
    <source>
        <dbReference type="ARBA" id="ARBA00005695"/>
    </source>
</evidence>
<dbReference type="GO" id="GO:1904680">
    <property type="term" value="F:peptide transmembrane transporter activity"/>
    <property type="evidence" value="ECO:0007669"/>
    <property type="project" value="TreeGrafter"/>
</dbReference>
<evidence type="ECO:0000256" key="3">
    <source>
        <dbReference type="ARBA" id="ARBA00022729"/>
    </source>
</evidence>
<evidence type="ECO:0000256" key="2">
    <source>
        <dbReference type="ARBA" id="ARBA00022448"/>
    </source>
</evidence>
<organism evidence="5 6">
    <name type="scientific">Enemella evansiae</name>
    <dbReference type="NCBI Taxonomy" id="2016499"/>
    <lineage>
        <taxon>Bacteria</taxon>
        <taxon>Bacillati</taxon>
        <taxon>Actinomycetota</taxon>
        <taxon>Actinomycetes</taxon>
        <taxon>Propionibacteriales</taxon>
        <taxon>Propionibacteriaceae</taxon>
        <taxon>Enemella</taxon>
    </lineage>
</organism>
<evidence type="ECO:0000313" key="5">
    <source>
        <dbReference type="EMBL" id="OYO12949.1"/>
    </source>
</evidence>
<evidence type="ECO:0000259" key="4">
    <source>
        <dbReference type="Pfam" id="PF00496"/>
    </source>
</evidence>
<dbReference type="SUPFAM" id="SSF53850">
    <property type="entry name" value="Periplasmic binding protein-like II"/>
    <property type="match status" value="1"/>
</dbReference>
<dbReference type="Pfam" id="PF00496">
    <property type="entry name" value="SBP_bac_5"/>
    <property type="match status" value="1"/>
</dbReference>
<dbReference type="PANTHER" id="PTHR30290">
    <property type="entry name" value="PERIPLASMIC BINDING COMPONENT OF ABC TRANSPORTER"/>
    <property type="match status" value="1"/>
</dbReference>
<dbReference type="GO" id="GO:0015833">
    <property type="term" value="P:peptide transport"/>
    <property type="evidence" value="ECO:0007669"/>
    <property type="project" value="TreeGrafter"/>
</dbReference>
<comment type="caution">
    <text evidence="5">The sequence shown here is derived from an EMBL/GenBank/DDBJ whole genome shotgun (WGS) entry which is preliminary data.</text>
</comment>
<dbReference type="InterPro" id="IPR030678">
    <property type="entry name" value="Peptide/Ni-bd"/>
</dbReference>
<comment type="similarity">
    <text evidence="1">Belongs to the bacterial solute-binding protein 5 family.</text>
</comment>
<reference evidence="5 6" key="1">
    <citation type="submission" date="2017-07" db="EMBL/GenBank/DDBJ databases">
        <title>Draft whole genome sequences of clinical Proprionibacteriaceae strains.</title>
        <authorList>
            <person name="Bernier A.-M."/>
            <person name="Bernard K."/>
            <person name="Domingo M.-C."/>
        </authorList>
    </citation>
    <scope>NUCLEOTIDE SEQUENCE [LARGE SCALE GENOMIC DNA]</scope>
    <source>
        <strain evidence="5 6">NML 030167</strain>
    </source>
</reference>
<feature type="domain" description="Solute-binding protein family 5" evidence="4">
    <location>
        <begin position="86"/>
        <end position="430"/>
    </location>
</feature>
<dbReference type="AlphaFoldDB" id="A0A255GAK9"/>
<dbReference type="Gene3D" id="3.40.190.10">
    <property type="entry name" value="Periplasmic binding protein-like II"/>
    <property type="match status" value="1"/>
</dbReference>
<protein>
    <recommendedName>
        <fullName evidence="4">Solute-binding protein family 5 domain-containing protein</fullName>
    </recommendedName>
</protein>
<dbReference type="InterPro" id="IPR039424">
    <property type="entry name" value="SBP_5"/>
</dbReference>
<proteinExistence type="inferred from homology"/>
<evidence type="ECO:0000313" key="6">
    <source>
        <dbReference type="Proteomes" id="UP000215896"/>
    </source>
</evidence>